<reference evidence="2" key="1">
    <citation type="submission" date="2021-02" db="EMBL/GenBank/DDBJ databases">
        <authorList>
            <person name="Nowell W R."/>
        </authorList>
    </citation>
    <scope>NUCLEOTIDE SEQUENCE</scope>
</reference>
<protein>
    <submittedName>
        <fullName evidence="2">Uncharacterized protein</fullName>
    </submittedName>
</protein>
<evidence type="ECO:0000313" key="3">
    <source>
        <dbReference type="EMBL" id="CAF3520558.1"/>
    </source>
</evidence>
<dbReference type="EMBL" id="CAJOBB010000030">
    <property type="protein sequence ID" value="CAF3520558.1"/>
    <property type="molecule type" value="Genomic_DNA"/>
</dbReference>
<proteinExistence type="predicted"/>
<dbReference type="Proteomes" id="UP000663860">
    <property type="component" value="Unassembled WGS sequence"/>
</dbReference>
<accession>A0A813VBU3</accession>
<feature type="transmembrane region" description="Helical" evidence="1">
    <location>
        <begin position="6"/>
        <end position="24"/>
    </location>
</feature>
<dbReference type="EMBL" id="CAJNOE010000062">
    <property type="protein sequence ID" value="CAF0839531.1"/>
    <property type="molecule type" value="Genomic_DNA"/>
</dbReference>
<feature type="transmembrane region" description="Helical" evidence="1">
    <location>
        <begin position="149"/>
        <end position="171"/>
    </location>
</feature>
<gene>
    <name evidence="2" type="ORF">IZO911_LOCUS8985</name>
    <name evidence="3" type="ORF">KXQ929_LOCUS1133</name>
</gene>
<organism evidence="2 4">
    <name type="scientific">Adineta steineri</name>
    <dbReference type="NCBI Taxonomy" id="433720"/>
    <lineage>
        <taxon>Eukaryota</taxon>
        <taxon>Metazoa</taxon>
        <taxon>Spiralia</taxon>
        <taxon>Gnathifera</taxon>
        <taxon>Rotifera</taxon>
        <taxon>Eurotatoria</taxon>
        <taxon>Bdelloidea</taxon>
        <taxon>Adinetida</taxon>
        <taxon>Adinetidae</taxon>
        <taxon>Adineta</taxon>
    </lineage>
</organism>
<dbReference type="AlphaFoldDB" id="A0A813VBU3"/>
<keyword evidence="1" id="KW-0812">Transmembrane</keyword>
<feature type="transmembrane region" description="Helical" evidence="1">
    <location>
        <begin position="191"/>
        <end position="209"/>
    </location>
</feature>
<comment type="caution">
    <text evidence="2">The sequence shown here is derived from an EMBL/GenBank/DDBJ whole genome shotgun (WGS) entry which is preliminary data.</text>
</comment>
<evidence type="ECO:0000313" key="2">
    <source>
        <dbReference type="EMBL" id="CAF0839531.1"/>
    </source>
</evidence>
<sequence>MSLKIHNNVLLLLTFVIVNLYLVVETQQPISVYDISQDEVSKYIDEVEKHNGLLSLVRESFHIDFDVYRSITDVELRTIGRTISDDVLKNLVSRIVLVGENGLKYANRTLDNETGFKTVFFAFRRNLNGKYDVVYCTAKQIRDIDLTKIGYIAVIAGITASAVPLAVPYVAMAVPYVGLAAASVGLVAPYAGLKIGAAAVCAVAGTGFYQQNYMEMQNVILGYIGNELSNRKLLVLT</sequence>
<dbReference type="Proteomes" id="UP000663868">
    <property type="component" value="Unassembled WGS sequence"/>
</dbReference>
<evidence type="ECO:0000313" key="4">
    <source>
        <dbReference type="Proteomes" id="UP000663860"/>
    </source>
</evidence>
<name>A0A813VBU3_9BILA</name>
<keyword evidence="1" id="KW-0472">Membrane</keyword>
<keyword evidence="1" id="KW-1133">Transmembrane helix</keyword>
<evidence type="ECO:0000256" key="1">
    <source>
        <dbReference type="SAM" id="Phobius"/>
    </source>
</evidence>